<evidence type="ECO:0000313" key="3">
    <source>
        <dbReference type="EMBL" id="KAJ7948478.1"/>
    </source>
</evidence>
<dbReference type="GO" id="GO:0016491">
    <property type="term" value="F:oxidoreductase activity"/>
    <property type="evidence" value="ECO:0007669"/>
    <property type="project" value="UniProtKB-KW"/>
</dbReference>
<dbReference type="GO" id="GO:0046872">
    <property type="term" value="F:metal ion binding"/>
    <property type="evidence" value="ECO:0007669"/>
    <property type="project" value="UniProtKB-KW"/>
</dbReference>
<dbReference type="Gene3D" id="2.60.120.330">
    <property type="entry name" value="B-lactam Antibiotic, Isopenicillin N Synthase, Chain"/>
    <property type="match status" value="1"/>
</dbReference>
<comment type="similarity">
    <text evidence="1">Belongs to the iron/ascorbate-dependent oxidoreductase family.</text>
</comment>
<keyword evidence="1" id="KW-0479">Metal-binding</keyword>
<evidence type="ECO:0000256" key="1">
    <source>
        <dbReference type="RuleBase" id="RU003682"/>
    </source>
</evidence>
<keyword evidence="4" id="KW-1185">Reference proteome</keyword>
<dbReference type="PANTHER" id="PTHR47990">
    <property type="entry name" value="2-OXOGLUTARATE (2OG) AND FE(II)-DEPENDENT OXYGENASE SUPERFAMILY PROTEIN-RELATED"/>
    <property type="match status" value="1"/>
</dbReference>
<evidence type="ECO:0000313" key="4">
    <source>
        <dbReference type="Proteomes" id="UP001163823"/>
    </source>
</evidence>
<dbReference type="Proteomes" id="UP001163823">
    <property type="component" value="Chromosome 12"/>
</dbReference>
<organism evidence="3 4">
    <name type="scientific">Quillaja saponaria</name>
    <name type="common">Soap bark tree</name>
    <dbReference type="NCBI Taxonomy" id="32244"/>
    <lineage>
        <taxon>Eukaryota</taxon>
        <taxon>Viridiplantae</taxon>
        <taxon>Streptophyta</taxon>
        <taxon>Embryophyta</taxon>
        <taxon>Tracheophyta</taxon>
        <taxon>Spermatophyta</taxon>
        <taxon>Magnoliopsida</taxon>
        <taxon>eudicotyledons</taxon>
        <taxon>Gunneridae</taxon>
        <taxon>Pentapetalae</taxon>
        <taxon>rosids</taxon>
        <taxon>fabids</taxon>
        <taxon>Fabales</taxon>
        <taxon>Quillajaceae</taxon>
        <taxon>Quillaja</taxon>
    </lineage>
</organism>
<dbReference type="KEGG" id="qsa:O6P43_028949"/>
<dbReference type="InterPro" id="IPR005123">
    <property type="entry name" value="Oxoglu/Fe-dep_dioxygenase_dom"/>
</dbReference>
<protein>
    <submittedName>
        <fullName evidence="3">Gibberellin 2-beta-dioxygenase 8</fullName>
    </submittedName>
</protein>
<dbReference type="AlphaFoldDB" id="A0AAD7PAJ1"/>
<dbReference type="SUPFAM" id="SSF51197">
    <property type="entry name" value="Clavaminate synthase-like"/>
    <property type="match status" value="1"/>
</dbReference>
<dbReference type="Pfam" id="PF03171">
    <property type="entry name" value="2OG-FeII_Oxy"/>
    <property type="match status" value="1"/>
</dbReference>
<feature type="domain" description="Fe2OG dioxygenase" evidence="2">
    <location>
        <begin position="99"/>
        <end position="199"/>
    </location>
</feature>
<evidence type="ECO:0000259" key="2">
    <source>
        <dbReference type="PROSITE" id="PS51471"/>
    </source>
</evidence>
<dbReference type="InterPro" id="IPR027443">
    <property type="entry name" value="IPNS-like_sf"/>
</dbReference>
<dbReference type="InterPro" id="IPR050231">
    <property type="entry name" value="Iron_ascorbate_oxido_reductase"/>
</dbReference>
<sequence>MKAFHQPFEKKREDIFLNLSAKSYRWGNPMANSMRQLSWSEAFHIPLTEISTMNSQHRNLRSTIEAFATRVSRLAESLAEILAQKSGIKSSYFQENCLPNTSYLRLNRYPPCPFSSKVFGLLPHSDSSFLTIVYQDRVGGLQLMRDGKWFGVKPNPNALIVNIGDLFQALSNGVYKSIKHRVVAAEKVERFSVAYFYCPSNNAVIQSCGTPVLYRKFSFREYKEQNDKDVKETGDKVGLSRFLL</sequence>
<name>A0AAD7PAJ1_QUISA</name>
<proteinExistence type="inferred from homology"/>
<reference evidence="3" key="1">
    <citation type="journal article" date="2023" name="Science">
        <title>Elucidation of the pathway for biosynthesis of saponin adjuvants from the soapbark tree.</title>
        <authorList>
            <person name="Reed J."/>
            <person name="Orme A."/>
            <person name="El-Demerdash A."/>
            <person name="Owen C."/>
            <person name="Martin L.B.B."/>
            <person name="Misra R.C."/>
            <person name="Kikuchi S."/>
            <person name="Rejzek M."/>
            <person name="Martin A.C."/>
            <person name="Harkess A."/>
            <person name="Leebens-Mack J."/>
            <person name="Louveau T."/>
            <person name="Stephenson M.J."/>
            <person name="Osbourn A."/>
        </authorList>
    </citation>
    <scope>NUCLEOTIDE SEQUENCE</scope>
    <source>
        <strain evidence="3">S10</strain>
    </source>
</reference>
<keyword evidence="1" id="KW-0560">Oxidoreductase</keyword>
<gene>
    <name evidence="3" type="ORF">O6P43_028949</name>
</gene>
<dbReference type="EMBL" id="JARAOO010000012">
    <property type="protein sequence ID" value="KAJ7948478.1"/>
    <property type="molecule type" value="Genomic_DNA"/>
</dbReference>
<accession>A0AAD7PAJ1</accession>
<keyword evidence="1" id="KW-0408">Iron</keyword>
<dbReference type="InterPro" id="IPR044861">
    <property type="entry name" value="IPNS-like_FE2OG_OXY"/>
</dbReference>
<dbReference type="PROSITE" id="PS51471">
    <property type="entry name" value="FE2OG_OXY"/>
    <property type="match status" value="1"/>
</dbReference>
<comment type="caution">
    <text evidence="3">The sequence shown here is derived from an EMBL/GenBank/DDBJ whole genome shotgun (WGS) entry which is preliminary data.</text>
</comment>